<protein>
    <submittedName>
        <fullName evidence="8">B12-binding domain-containing radical SAM protein</fullName>
    </submittedName>
</protein>
<dbReference type="InterPro" id="IPR023404">
    <property type="entry name" value="rSAM_horseshoe"/>
</dbReference>
<feature type="domain" description="B12-binding" evidence="6">
    <location>
        <begin position="1"/>
        <end position="134"/>
    </location>
</feature>
<proteinExistence type="predicted"/>
<dbReference type="PROSITE" id="PS51918">
    <property type="entry name" value="RADICAL_SAM"/>
    <property type="match status" value="1"/>
</dbReference>
<dbReference type="InterPro" id="IPR025288">
    <property type="entry name" value="DUF4080"/>
</dbReference>
<dbReference type="Pfam" id="PF04055">
    <property type="entry name" value="Radical_SAM"/>
    <property type="match status" value="1"/>
</dbReference>
<evidence type="ECO:0000256" key="2">
    <source>
        <dbReference type="ARBA" id="ARBA00022691"/>
    </source>
</evidence>
<dbReference type="InterPro" id="IPR007197">
    <property type="entry name" value="rSAM"/>
</dbReference>
<dbReference type="InterPro" id="IPR006158">
    <property type="entry name" value="Cobalamin-bd"/>
</dbReference>
<dbReference type="InterPro" id="IPR036724">
    <property type="entry name" value="Cobalamin-bd_sf"/>
</dbReference>
<dbReference type="CDD" id="cd02068">
    <property type="entry name" value="radical_SAM_B12_BD"/>
    <property type="match status" value="1"/>
</dbReference>
<dbReference type="Proteomes" id="UP001208017">
    <property type="component" value="Unassembled WGS sequence"/>
</dbReference>
<name>A0ABT3X5I1_9BACL</name>
<gene>
    <name evidence="8" type="ORF">OS242_19730</name>
</gene>
<evidence type="ECO:0000259" key="6">
    <source>
        <dbReference type="PROSITE" id="PS51332"/>
    </source>
</evidence>
<dbReference type="SFLD" id="SFLDS00029">
    <property type="entry name" value="Radical_SAM"/>
    <property type="match status" value="1"/>
</dbReference>
<dbReference type="InterPro" id="IPR058240">
    <property type="entry name" value="rSAM_sf"/>
</dbReference>
<evidence type="ECO:0000313" key="9">
    <source>
        <dbReference type="Proteomes" id="UP001208017"/>
    </source>
</evidence>
<dbReference type="Pfam" id="PF02310">
    <property type="entry name" value="B12-binding"/>
    <property type="match status" value="1"/>
</dbReference>
<dbReference type="SFLD" id="SFLDG01082">
    <property type="entry name" value="B12-binding_domain_containing"/>
    <property type="match status" value="1"/>
</dbReference>
<keyword evidence="2" id="KW-0949">S-adenosyl-L-methionine</keyword>
<keyword evidence="4" id="KW-0408">Iron</keyword>
<dbReference type="InterPro" id="IPR034466">
    <property type="entry name" value="Methyltransferase_Class_B"/>
</dbReference>
<evidence type="ECO:0000256" key="5">
    <source>
        <dbReference type="ARBA" id="ARBA00023014"/>
    </source>
</evidence>
<reference evidence="8 9" key="1">
    <citation type="submission" date="2022-11" db="EMBL/GenBank/DDBJ databases">
        <title>Study of microbial diversity in lake waters.</title>
        <authorList>
            <person name="Zhang J."/>
        </authorList>
    </citation>
    <scope>NUCLEOTIDE SEQUENCE [LARGE SCALE GENOMIC DNA]</scope>
    <source>
        <strain evidence="8 9">DT12</strain>
    </source>
</reference>
<dbReference type="InterPro" id="IPR051198">
    <property type="entry name" value="BchE-like"/>
</dbReference>
<evidence type="ECO:0000256" key="4">
    <source>
        <dbReference type="ARBA" id="ARBA00023004"/>
    </source>
</evidence>
<dbReference type="SMART" id="SM00729">
    <property type="entry name" value="Elp3"/>
    <property type="match status" value="1"/>
</dbReference>
<accession>A0ABT3X5I1</accession>
<feature type="domain" description="Radical SAM core" evidence="7">
    <location>
        <begin position="173"/>
        <end position="403"/>
    </location>
</feature>
<evidence type="ECO:0000256" key="1">
    <source>
        <dbReference type="ARBA" id="ARBA00001966"/>
    </source>
</evidence>
<evidence type="ECO:0000256" key="3">
    <source>
        <dbReference type="ARBA" id="ARBA00022723"/>
    </source>
</evidence>
<dbReference type="Gene3D" id="3.80.30.20">
    <property type="entry name" value="tm_1862 like domain"/>
    <property type="match status" value="1"/>
</dbReference>
<comment type="cofactor">
    <cofactor evidence="1">
        <name>[4Fe-4S] cluster</name>
        <dbReference type="ChEBI" id="CHEBI:49883"/>
    </cofactor>
</comment>
<sequence>MKIVLATLNAKYIHSSLALRYLRAYARQDFPDIDLCEYTIKDPALSVAADIHQRRPDVVGFSCYIWNIEETIPIIQILRKTNPNVKIVLGGPEVSYDSRYWMERLPEVDVIVTGEGEKTFHHVLKEIEGQQRMELVPGILYRNENGEVHQTFPREKLDLNEIPSPFDEDDLPTLVNRVVYFECSRGCPFSCSYCLSSIETGVRYFDVERTKQELKRLIDAGVKTVKFVDRTFNIHRRFALQIFDFLIQNHNGTVFQFEITADILKPDVVQYLAENAPPGIFRFEIGVQSTNDLTNSIVQRKQNWEKLTATVLGVKNSGKIDQHLDLIAGLPEEDYQSFRKTFNDVFALGPEELQLGFLKMLRGVGVRLEAEKYGYAYMEHAPYEILYNDVLSFDEVIRIKRVEDVLEKYWNAHRSDRTVMYLIEEEFGTPFDFFQEFGDYWEEQGWSRIGHQVEDLFKRLKQFLLHRGVKRMDVIEGLMKLDYLKGFKNKPRGIWWERSLDKAESSRIIKLLTVSPELLGPEFAALGLGEQEIHKHCMLEVLPHNLESSCFTAEEDPHLLVAYYGKGQSGQTEYFYVPLDKLNVVTV</sequence>
<keyword evidence="9" id="KW-1185">Reference proteome</keyword>
<dbReference type="EMBL" id="JAPMLT010000016">
    <property type="protein sequence ID" value="MCX7572158.1"/>
    <property type="molecule type" value="Genomic_DNA"/>
</dbReference>
<organism evidence="8 9">
    <name type="scientific">Tumebacillus lacus</name>
    <dbReference type="NCBI Taxonomy" id="2995335"/>
    <lineage>
        <taxon>Bacteria</taxon>
        <taxon>Bacillati</taxon>
        <taxon>Bacillota</taxon>
        <taxon>Bacilli</taxon>
        <taxon>Bacillales</taxon>
        <taxon>Alicyclobacillaceae</taxon>
        <taxon>Tumebacillus</taxon>
    </lineage>
</organism>
<keyword evidence="3" id="KW-0479">Metal-binding</keyword>
<dbReference type="SUPFAM" id="SSF102114">
    <property type="entry name" value="Radical SAM enzymes"/>
    <property type="match status" value="1"/>
</dbReference>
<dbReference type="SUPFAM" id="SSF52242">
    <property type="entry name" value="Cobalamin (vitamin B12)-binding domain"/>
    <property type="match status" value="1"/>
</dbReference>
<dbReference type="PANTHER" id="PTHR43409">
    <property type="entry name" value="ANAEROBIC MAGNESIUM-PROTOPORPHYRIN IX MONOMETHYL ESTER CYCLASE-RELATED"/>
    <property type="match status" value="1"/>
</dbReference>
<dbReference type="RefSeq" id="WP_267153408.1">
    <property type="nucleotide sequence ID" value="NZ_JAPMLT010000016.1"/>
</dbReference>
<dbReference type="PANTHER" id="PTHR43409:SF16">
    <property type="entry name" value="SLR0320 PROTEIN"/>
    <property type="match status" value="1"/>
</dbReference>
<dbReference type="Pfam" id="PF13311">
    <property type="entry name" value="DUF4080"/>
    <property type="match status" value="1"/>
</dbReference>
<comment type="caution">
    <text evidence="8">The sequence shown here is derived from an EMBL/GenBank/DDBJ whole genome shotgun (WGS) entry which is preliminary data.</text>
</comment>
<evidence type="ECO:0000259" key="7">
    <source>
        <dbReference type="PROSITE" id="PS51918"/>
    </source>
</evidence>
<dbReference type="InterPro" id="IPR006638">
    <property type="entry name" value="Elp3/MiaA/NifB-like_rSAM"/>
</dbReference>
<dbReference type="Gene3D" id="3.40.50.280">
    <property type="entry name" value="Cobalamin-binding domain"/>
    <property type="match status" value="1"/>
</dbReference>
<keyword evidence="5" id="KW-0411">Iron-sulfur</keyword>
<dbReference type="SFLD" id="SFLDG01123">
    <property type="entry name" value="methyltransferase_(Class_B)"/>
    <property type="match status" value="1"/>
</dbReference>
<evidence type="ECO:0000313" key="8">
    <source>
        <dbReference type="EMBL" id="MCX7572158.1"/>
    </source>
</evidence>
<dbReference type="PROSITE" id="PS51332">
    <property type="entry name" value="B12_BINDING"/>
    <property type="match status" value="1"/>
</dbReference>